<dbReference type="GO" id="GO:0051536">
    <property type="term" value="F:iron-sulfur cluster binding"/>
    <property type="evidence" value="ECO:0007669"/>
    <property type="project" value="UniProtKB-KW"/>
</dbReference>
<feature type="domain" description="Elp3/MiaA/NifB-like radical SAM core" evidence="7">
    <location>
        <begin position="281"/>
        <end position="501"/>
    </location>
</feature>
<dbReference type="PANTHER" id="PTHR43409">
    <property type="entry name" value="ANAEROBIC MAGNESIUM-PROTOPORPHYRIN IX MONOMETHYL ESTER CYCLASE-RELATED"/>
    <property type="match status" value="1"/>
</dbReference>
<dbReference type="RefSeq" id="WP_080867493.1">
    <property type="nucleotide sequence ID" value="NZ_LT009732.1"/>
</dbReference>
<evidence type="ECO:0000313" key="8">
    <source>
        <dbReference type="EMBL" id="CUX64987.1"/>
    </source>
</evidence>
<dbReference type="SFLD" id="SFLDS00029">
    <property type="entry name" value="Radical_SAM"/>
    <property type="match status" value="1"/>
</dbReference>
<name>A0A1S7SA16_AGRTU</name>
<dbReference type="AlphaFoldDB" id="A0A1S7SA16"/>
<dbReference type="Gene3D" id="3.20.20.70">
    <property type="entry name" value="Aldolase class I"/>
    <property type="match status" value="1"/>
</dbReference>
<keyword evidence="2" id="KW-0949">S-adenosyl-L-methionine</keyword>
<comment type="cofactor">
    <cofactor evidence="1">
        <name>[4Fe-4S] cluster</name>
        <dbReference type="ChEBI" id="CHEBI:49883"/>
    </cofactor>
</comment>
<keyword evidence="4" id="KW-0408">Iron</keyword>
<dbReference type="GO" id="GO:0003824">
    <property type="term" value="F:catalytic activity"/>
    <property type="evidence" value="ECO:0007669"/>
    <property type="project" value="InterPro"/>
</dbReference>
<evidence type="ECO:0000256" key="6">
    <source>
        <dbReference type="SAM" id="MobiDB-lite"/>
    </source>
</evidence>
<keyword evidence="5" id="KW-0411">Iron-sulfur</keyword>
<dbReference type="Proteomes" id="UP000191897">
    <property type="component" value="Unassembled WGS sequence"/>
</dbReference>
<accession>A0A1S7SA16</accession>
<dbReference type="InterPro" id="IPR051198">
    <property type="entry name" value="BchE-like"/>
</dbReference>
<evidence type="ECO:0000256" key="4">
    <source>
        <dbReference type="ARBA" id="ARBA00023004"/>
    </source>
</evidence>
<sequence length="548" mass="59409">MISQEIITSTRPRRTPNGRNEPKSDASNSAHLPLRALAVAAPDRVAGRKSSLTLDSSDPASLFNACRIAAERTLSANSAWARSNWAGGRKEIRKHFALLYSQDDLQHFTEMLTRVRPNLLLVGAMTLCMPGAVECARRARELLGDEVLIVLGGRHATETIYLSSSRKRTPDSIIHHSASPVLLARQGRISGLFDVVVSGESEYLIAELGEIVARCQGPCDARSIFCNLPPETPGDWILSTADPNSELVSSGVPIDRNLLPPLAPLFGVSASFDVFEGRRTAHVFSDTGPGCVYNCSFCSERSAITGRLADLENAPKRLYRQLAEAAKVISEDSPGFGSSAFVEDSVLLGGSPRSIDLFCDLLEANPIPIHFGAQLTIDQILRRETQIARLASVGLKYLFIGLETLDPDEIGGMSKDLGTSHGTWHLRFRKALDILDRCGIACGCALLFGLGEAHASRMALLDAVKAERGKRGNPVALSANWAVQHPLRGQMGDLGLDYLRWGTPPGPMLDLFHNFGEASTEYCIAGTTPPILEEVEEICQALEKFGTR</sequence>
<feature type="compositionally biased region" description="Polar residues" evidence="6">
    <location>
        <begin position="1"/>
        <end position="10"/>
    </location>
</feature>
<dbReference type="EMBL" id="FBWC01000034">
    <property type="protein sequence ID" value="CUX64987.1"/>
    <property type="molecule type" value="Genomic_DNA"/>
</dbReference>
<dbReference type="SFLD" id="SFLDG01082">
    <property type="entry name" value="B12-binding_domain_containing"/>
    <property type="match status" value="1"/>
</dbReference>
<feature type="region of interest" description="Disordered" evidence="6">
    <location>
        <begin position="1"/>
        <end position="32"/>
    </location>
</feature>
<dbReference type="InterPro" id="IPR007197">
    <property type="entry name" value="rSAM"/>
</dbReference>
<organism evidence="8 9">
    <name type="scientific">Agrobacterium tumefaciens str. Kerr 14</name>
    <dbReference type="NCBI Taxonomy" id="1183424"/>
    <lineage>
        <taxon>Bacteria</taxon>
        <taxon>Pseudomonadati</taxon>
        <taxon>Pseudomonadota</taxon>
        <taxon>Alphaproteobacteria</taxon>
        <taxon>Hyphomicrobiales</taxon>
        <taxon>Rhizobiaceae</taxon>
        <taxon>Rhizobium/Agrobacterium group</taxon>
        <taxon>Agrobacterium</taxon>
        <taxon>Agrobacterium tumefaciens complex</taxon>
    </lineage>
</organism>
<evidence type="ECO:0000259" key="7">
    <source>
        <dbReference type="SMART" id="SM00729"/>
    </source>
</evidence>
<evidence type="ECO:0000256" key="2">
    <source>
        <dbReference type="ARBA" id="ARBA00022691"/>
    </source>
</evidence>
<evidence type="ECO:0000256" key="3">
    <source>
        <dbReference type="ARBA" id="ARBA00022723"/>
    </source>
</evidence>
<evidence type="ECO:0000256" key="5">
    <source>
        <dbReference type="ARBA" id="ARBA00023014"/>
    </source>
</evidence>
<evidence type="ECO:0000313" key="9">
    <source>
        <dbReference type="Proteomes" id="UP000191897"/>
    </source>
</evidence>
<gene>
    <name evidence="8" type="ORF">AGR4C_pa30002</name>
</gene>
<protein>
    <recommendedName>
        <fullName evidence="7">Elp3/MiaA/NifB-like radical SAM core domain-containing protein</fullName>
    </recommendedName>
</protein>
<dbReference type="InterPro" id="IPR013785">
    <property type="entry name" value="Aldolase_TIM"/>
</dbReference>
<evidence type="ECO:0000256" key="1">
    <source>
        <dbReference type="ARBA" id="ARBA00001966"/>
    </source>
</evidence>
<dbReference type="InterPro" id="IPR006638">
    <property type="entry name" value="Elp3/MiaA/NifB-like_rSAM"/>
</dbReference>
<keyword evidence="3" id="KW-0479">Metal-binding</keyword>
<proteinExistence type="predicted"/>
<dbReference type="GO" id="GO:0046872">
    <property type="term" value="F:metal ion binding"/>
    <property type="evidence" value="ECO:0007669"/>
    <property type="project" value="UniProtKB-KW"/>
</dbReference>
<dbReference type="SMART" id="SM00729">
    <property type="entry name" value="Elp3"/>
    <property type="match status" value="1"/>
</dbReference>
<dbReference type="SUPFAM" id="SSF102114">
    <property type="entry name" value="Radical SAM enzymes"/>
    <property type="match status" value="1"/>
</dbReference>
<dbReference type="NCBIfam" id="TIGR04434">
    <property type="entry name" value="rSAM_Pput_1520"/>
    <property type="match status" value="1"/>
</dbReference>
<dbReference type="InterPro" id="IPR030973">
    <property type="entry name" value="CHP04434"/>
</dbReference>
<dbReference type="InterPro" id="IPR058240">
    <property type="entry name" value="rSAM_sf"/>
</dbReference>
<reference evidence="8 9" key="1">
    <citation type="submission" date="2016-01" db="EMBL/GenBank/DDBJ databases">
        <authorList>
            <person name="Oliw E.H."/>
        </authorList>
    </citation>
    <scope>NUCLEOTIDE SEQUENCE [LARGE SCALE GENOMIC DNA]</scope>
    <source>
        <strain evidence="8 9">Kerr 14</strain>
    </source>
</reference>